<dbReference type="EMBL" id="CM046118">
    <property type="protein sequence ID" value="KAI8438432.1"/>
    <property type="molecule type" value="Genomic_DNA"/>
</dbReference>
<dbReference type="Proteomes" id="UP001064048">
    <property type="component" value="Chromosome 18"/>
</dbReference>
<name>A0ACC0KQ89_CHOFU</name>
<keyword evidence="2" id="KW-1185">Reference proteome</keyword>
<accession>A0ACC0KQ89</accession>
<sequence>MGQSAQCRPRGCGGRRGDAGAVNKINLPRYSRDVIIDVREHWNTRIAALRDTPGHVPVPRSLHVACGTRWTMLRRIKRDVIKGFRDWRRNAARRERTTRAPNTRPIHMQNQLLIKFYATFQSKKRSNARRRLIKELAGVAPLAANEQVYL</sequence>
<organism evidence="1 2">
    <name type="scientific">Choristoneura fumiferana</name>
    <name type="common">Spruce budworm moth</name>
    <name type="synonym">Archips fumiferana</name>
    <dbReference type="NCBI Taxonomy" id="7141"/>
    <lineage>
        <taxon>Eukaryota</taxon>
        <taxon>Metazoa</taxon>
        <taxon>Ecdysozoa</taxon>
        <taxon>Arthropoda</taxon>
        <taxon>Hexapoda</taxon>
        <taxon>Insecta</taxon>
        <taxon>Pterygota</taxon>
        <taxon>Neoptera</taxon>
        <taxon>Endopterygota</taxon>
        <taxon>Lepidoptera</taxon>
        <taxon>Glossata</taxon>
        <taxon>Ditrysia</taxon>
        <taxon>Tortricoidea</taxon>
        <taxon>Tortricidae</taxon>
        <taxon>Tortricinae</taxon>
        <taxon>Choristoneura</taxon>
    </lineage>
</organism>
<gene>
    <name evidence="1" type="ORF">MSG28_010952</name>
</gene>
<evidence type="ECO:0000313" key="2">
    <source>
        <dbReference type="Proteomes" id="UP001064048"/>
    </source>
</evidence>
<reference evidence="1 2" key="1">
    <citation type="journal article" date="2022" name="Genome Biol. Evol.">
        <title>The Spruce Budworm Genome: Reconstructing the Evolutionary History of Antifreeze Proteins.</title>
        <authorList>
            <person name="Beliveau C."/>
            <person name="Gagne P."/>
            <person name="Picq S."/>
            <person name="Vernygora O."/>
            <person name="Keeling C.I."/>
            <person name="Pinkney K."/>
            <person name="Doucet D."/>
            <person name="Wen F."/>
            <person name="Johnston J.S."/>
            <person name="Maaroufi H."/>
            <person name="Boyle B."/>
            <person name="Laroche J."/>
            <person name="Dewar K."/>
            <person name="Juretic N."/>
            <person name="Blackburn G."/>
            <person name="Nisole A."/>
            <person name="Brunet B."/>
            <person name="Brandao M."/>
            <person name="Lumley L."/>
            <person name="Duan J."/>
            <person name="Quan G."/>
            <person name="Lucarotti C.J."/>
            <person name="Roe A.D."/>
            <person name="Sperling F.A.H."/>
            <person name="Levesque R.C."/>
            <person name="Cusson M."/>
        </authorList>
    </citation>
    <scope>NUCLEOTIDE SEQUENCE [LARGE SCALE GENOMIC DNA]</scope>
    <source>
        <strain evidence="1">Glfc:IPQL:Cfum</strain>
    </source>
</reference>
<proteinExistence type="predicted"/>
<protein>
    <submittedName>
        <fullName evidence="1">Uncharacterized protein</fullName>
    </submittedName>
</protein>
<comment type="caution">
    <text evidence="1">The sequence shown here is derived from an EMBL/GenBank/DDBJ whole genome shotgun (WGS) entry which is preliminary data.</text>
</comment>
<evidence type="ECO:0000313" key="1">
    <source>
        <dbReference type="EMBL" id="KAI8438432.1"/>
    </source>
</evidence>